<name>R7YSK8_CONA1</name>
<dbReference type="AlphaFoldDB" id="R7YSK8"/>
<keyword evidence="1" id="KW-0539">Nucleus</keyword>
<keyword evidence="4" id="KW-1185">Reference proteome</keyword>
<dbReference type="HOGENOM" id="CLU_009377_1_2_1"/>
<dbReference type="SMART" id="SM00906">
    <property type="entry name" value="Fungal_trans"/>
    <property type="match status" value="1"/>
</dbReference>
<protein>
    <recommendedName>
        <fullName evidence="2">Xylanolytic transcriptional activator regulatory domain-containing protein</fullName>
    </recommendedName>
</protein>
<dbReference type="OMA" id="LEMYINW"/>
<proteinExistence type="predicted"/>
<dbReference type="GeneID" id="19901462"/>
<dbReference type="STRING" id="1168221.R7YSK8"/>
<dbReference type="RefSeq" id="XP_007780234.1">
    <property type="nucleotide sequence ID" value="XM_007782044.1"/>
</dbReference>
<dbReference type="eggNOG" id="ENOG502RYZ8">
    <property type="taxonomic scope" value="Eukaryota"/>
</dbReference>
<dbReference type="Proteomes" id="UP000016924">
    <property type="component" value="Unassembled WGS sequence"/>
</dbReference>
<dbReference type="CDD" id="cd12148">
    <property type="entry name" value="fungal_TF_MHR"/>
    <property type="match status" value="1"/>
</dbReference>
<dbReference type="Pfam" id="PF04082">
    <property type="entry name" value="Fungal_trans"/>
    <property type="match status" value="1"/>
</dbReference>
<dbReference type="PANTHER" id="PTHR46910">
    <property type="entry name" value="TRANSCRIPTION FACTOR PDR1"/>
    <property type="match status" value="1"/>
</dbReference>
<dbReference type="GO" id="GO:0008270">
    <property type="term" value="F:zinc ion binding"/>
    <property type="evidence" value="ECO:0007669"/>
    <property type="project" value="InterPro"/>
</dbReference>
<dbReference type="PANTHER" id="PTHR46910:SF5">
    <property type="entry name" value="ZN(II)2CYS6 TRANSCRIPTION FACTOR (EUROFUNG)"/>
    <property type="match status" value="1"/>
</dbReference>
<evidence type="ECO:0000259" key="2">
    <source>
        <dbReference type="SMART" id="SM00906"/>
    </source>
</evidence>
<reference evidence="4" key="1">
    <citation type="submission" date="2012-06" db="EMBL/GenBank/DDBJ databases">
        <title>The genome sequence of Coniosporium apollinis CBS 100218.</title>
        <authorList>
            <consortium name="The Broad Institute Genome Sequencing Platform"/>
            <person name="Cuomo C."/>
            <person name="Gorbushina A."/>
            <person name="Noack S."/>
            <person name="Walker B."/>
            <person name="Young S.K."/>
            <person name="Zeng Q."/>
            <person name="Gargeya S."/>
            <person name="Fitzgerald M."/>
            <person name="Haas B."/>
            <person name="Abouelleil A."/>
            <person name="Alvarado L."/>
            <person name="Arachchi H.M."/>
            <person name="Berlin A.M."/>
            <person name="Chapman S.B."/>
            <person name="Goldberg J."/>
            <person name="Griggs A."/>
            <person name="Gujja S."/>
            <person name="Hansen M."/>
            <person name="Howarth C."/>
            <person name="Imamovic A."/>
            <person name="Larimer J."/>
            <person name="McCowan C."/>
            <person name="Montmayeur A."/>
            <person name="Murphy C."/>
            <person name="Neiman D."/>
            <person name="Pearson M."/>
            <person name="Priest M."/>
            <person name="Roberts A."/>
            <person name="Saif S."/>
            <person name="Shea T."/>
            <person name="Sisk P."/>
            <person name="Sykes S."/>
            <person name="Wortman J."/>
            <person name="Nusbaum C."/>
            <person name="Birren B."/>
        </authorList>
    </citation>
    <scope>NUCLEOTIDE SEQUENCE [LARGE SCALE GENOMIC DNA]</scope>
    <source>
        <strain evidence="4">CBS 100218</strain>
    </source>
</reference>
<dbReference type="InterPro" id="IPR007219">
    <property type="entry name" value="XnlR_reg_dom"/>
</dbReference>
<dbReference type="GO" id="GO:0003677">
    <property type="term" value="F:DNA binding"/>
    <property type="evidence" value="ECO:0007669"/>
    <property type="project" value="InterPro"/>
</dbReference>
<sequence length="391" mass="43047">MCKPLLTWSLTGATARMCQFLDYHRLSRLKSESGPLLQRKIVLFWSTYVLDRSNALRLGRPPAIQDRDIDSPMLSDENPPALVALVKFWVDTGCVQGKICNSLYGPAAKSLSSDARAATAEAFADELDQIHQRRLKTNAAMFDRQASIPAADLLVSGESVRHFGALTMALSAIPLNHPRSSRALETARKCLQVNRENSKTHMKSNNVYAWTVYCQWVLLDAPLTPFTGVFCNVIANPESSQEDLQLLEDFVASLQPAVPLSEGVEKFHQLCSIFVNVARAYVRAKAQQRHANERSDDYDFSQALQPAIGEFDELSAALGFFGPDFTASQDLSMGSEPGTYFSDGLNPSIAEPAIKPSLLDWQSGNVSLYGLLEQDLNDIACGNLGERQGNN</sequence>
<dbReference type="GO" id="GO:0003700">
    <property type="term" value="F:DNA-binding transcription factor activity"/>
    <property type="evidence" value="ECO:0007669"/>
    <property type="project" value="InterPro"/>
</dbReference>
<dbReference type="EMBL" id="JH767571">
    <property type="protein sequence ID" value="EON64917.1"/>
    <property type="molecule type" value="Genomic_DNA"/>
</dbReference>
<feature type="domain" description="Xylanolytic transcriptional activator regulatory" evidence="2">
    <location>
        <begin position="7"/>
        <end position="80"/>
    </location>
</feature>
<gene>
    <name evidence="3" type="ORF">W97_04151</name>
</gene>
<evidence type="ECO:0000256" key="1">
    <source>
        <dbReference type="ARBA" id="ARBA00023242"/>
    </source>
</evidence>
<evidence type="ECO:0000313" key="3">
    <source>
        <dbReference type="EMBL" id="EON64917.1"/>
    </source>
</evidence>
<evidence type="ECO:0000313" key="4">
    <source>
        <dbReference type="Proteomes" id="UP000016924"/>
    </source>
</evidence>
<dbReference type="InterPro" id="IPR050987">
    <property type="entry name" value="AtrR-like"/>
</dbReference>
<dbReference type="OrthoDB" id="103819at2759"/>
<organism evidence="3 4">
    <name type="scientific">Coniosporium apollinis (strain CBS 100218)</name>
    <name type="common">Rock-inhabiting black yeast</name>
    <dbReference type="NCBI Taxonomy" id="1168221"/>
    <lineage>
        <taxon>Eukaryota</taxon>
        <taxon>Fungi</taxon>
        <taxon>Dikarya</taxon>
        <taxon>Ascomycota</taxon>
        <taxon>Pezizomycotina</taxon>
        <taxon>Dothideomycetes</taxon>
        <taxon>Dothideomycetes incertae sedis</taxon>
        <taxon>Coniosporium</taxon>
    </lineage>
</organism>
<dbReference type="GO" id="GO:0006351">
    <property type="term" value="P:DNA-templated transcription"/>
    <property type="evidence" value="ECO:0007669"/>
    <property type="project" value="InterPro"/>
</dbReference>
<accession>R7YSK8</accession>